<keyword evidence="7 9" id="KW-1133">Transmembrane helix</keyword>
<keyword evidence="6" id="KW-0067">ATP-binding</keyword>
<dbReference type="AlphaFoldDB" id="A0A9P0DU36"/>
<dbReference type="GO" id="GO:0016887">
    <property type="term" value="F:ATP hydrolysis activity"/>
    <property type="evidence" value="ECO:0007669"/>
    <property type="project" value="InterPro"/>
</dbReference>
<dbReference type="OrthoDB" id="66620at2759"/>
<dbReference type="FunFam" id="3.40.50.300:FF:001077">
    <property type="entry name" value="Uncharacterized protein, isoform A"/>
    <property type="match status" value="1"/>
</dbReference>
<feature type="transmembrane region" description="Helical" evidence="9">
    <location>
        <begin position="351"/>
        <end position="369"/>
    </location>
</feature>
<gene>
    <name evidence="11" type="ORF">DIABBA_LOCUS837</name>
</gene>
<feature type="domain" description="ABC transporter" evidence="10">
    <location>
        <begin position="20"/>
        <end position="259"/>
    </location>
</feature>
<keyword evidence="4 9" id="KW-0812">Transmembrane</keyword>
<evidence type="ECO:0000256" key="2">
    <source>
        <dbReference type="ARBA" id="ARBA00005814"/>
    </source>
</evidence>
<accession>A0A9P0DU36</accession>
<dbReference type="InterPro" id="IPR017871">
    <property type="entry name" value="ABC_transporter-like_CS"/>
</dbReference>
<dbReference type="SMART" id="SM00382">
    <property type="entry name" value="AAA"/>
    <property type="match status" value="1"/>
</dbReference>
<dbReference type="PROSITE" id="PS00211">
    <property type="entry name" value="ABC_TRANSPORTER_1"/>
    <property type="match status" value="1"/>
</dbReference>
<dbReference type="CDD" id="cd03213">
    <property type="entry name" value="ABCG_EPDR"/>
    <property type="match status" value="1"/>
</dbReference>
<evidence type="ECO:0000256" key="7">
    <source>
        <dbReference type="ARBA" id="ARBA00022989"/>
    </source>
</evidence>
<comment type="subcellular location">
    <subcellularLocation>
        <location evidence="1">Membrane</location>
        <topology evidence="1">Multi-pass membrane protein</topology>
    </subcellularLocation>
</comment>
<dbReference type="InterPro" id="IPR003439">
    <property type="entry name" value="ABC_transporter-like_ATP-bd"/>
</dbReference>
<comment type="similarity">
    <text evidence="2">Belongs to the ABC transporter superfamily. ABCG family. Eye pigment precursor importer (TC 3.A.1.204) subfamily.</text>
</comment>
<keyword evidence="5" id="KW-0547">Nucleotide-binding</keyword>
<evidence type="ECO:0000313" key="12">
    <source>
        <dbReference type="Proteomes" id="UP001153709"/>
    </source>
</evidence>
<dbReference type="Gene3D" id="3.40.50.300">
    <property type="entry name" value="P-loop containing nucleotide triphosphate hydrolases"/>
    <property type="match status" value="1"/>
</dbReference>
<feature type="transmembrane region" description="Helical" evidence="9">
    <location>
        <begin position="576"/>
        <end position="594"/>
    </location>
</feature>
<name>A0A9P0DU36_DIABA</name>
<evidence type="ECO:0000256" key="8">
    <source>
        <dbReference type="ARBA" id="ARBA00023136"/>
    </source>
</evidence>
<evidence type="ECO:0000313" key="11">
    <source>
        <dbReference type="EMBL" id="CAH1236090.1"/>
    </source>
</evidence>
<evidence type="ECO:0000259" key="10">
    <source>
        <dbReference type="PROSITE" id="PS50893"/>
    </source>
</evidence>
<dbReference type="Pfam" id="PF19055">
    <property type="entry name" value="ABC2_membrane_7"/>
    <property type="match status" value="1"/>
</dbReference>
<dbReference type="GO" id="GO:0140359">
    <property type="term" value="F:ABC-type transporter activity"/>
    <property type="evidence" value="ECO:0007669"/>
    <property type="project" value="InterPro"/>
</dbReference>
<sequence>MELQQFASNNLRISDRILDVEFQDISFVAKEKNGYKKIIDGVSGKFHSGHLTAIMGPSGAGKTSLLNILTGYQVTGTTGTIKCNSSSRKQKGVLQYRKESCYILQDDSLPNLFTVEECMMIASKLKIDNMTKKAREFLINEILTNLSLLKSKNTRCQALSGGQRKRLSIALELVDNPPILFLDEPTTGLDSSSTTQCVEMLKKLAKGGRIVICTVHQPNTQTYEMFDQVYLLAKGRCVYQGPSTNTVPFLASVGLYCPQYHNPADYIMEVVSGEYGDHIDELAEAAQDKKWQNVPTIKLSDTPAVDSKDIIYSNESVTPSKSPSEWKRFFILLKRSSIQLYRDWTISQLKLVLHLLVGLFLGVTFQNCGRDATKVISNLGFLQVGIVYLAYTSMMPAVLKFPSELVILKKENFNNWYKLTTYYAAFLVFDIPQQVLFSTVYCLGCYFVSDQPLEVGRFFSVLFVLVLASLSSSGFGLILGTITSPVNGIFFGAVGLCFFLSVGGFLIIFTHMSKAMYFLSYISYVSFSVEGVMQAIYGYDRGPLHCPEEAEFCQYVSPELVLKDIGMNKPNYWVDIIYLTCTFLTFRTIAFVTLKRKLAMT</sequence>
<proteinExistence type="inferred from homology"/>
<dbReference type="EMBL" id="OU898276">
    <property type="protein sequence ID" value="CAH1236090.1"/>
    <property type="molecule type" value="Genomic_DNA"/>
</dbReference>
<keyword evidence="8 9" id="KW-0472">Membrane</keyword>
<feature type="transmembrane region" description="Helical" evidence="9">
    <location>
        <begin position="422"/>
        <end position="446"/>
    </location>
</feature>
<reference evidence="11" key="1">
    <citation type="submission" date="2022-01" db="EMBL/GenBank/DDBJ databases">
        <authorList>
            <person name="King R."/>
        </authorList>
    </citation>
    <scope>NUCLEOTIDE SEQUENCE</scope>
</reference>
<evidence type="ECO:0000256" key="3">
    <source>
        <dbReference type="ARBA" id="ARBA00022448"/>
    </source>
</evidence>
<evidence type="ECO:0000256" key="6">
    <source>
        <dbReference type="ARBA" id="ARBA00022840"/>
    </source>
</evidence>
<keyword evidence="3" id="KW-0813">Transport</keyword>
<dbReference type="InterPro" id="IPR013525">
    <property type="entry name" value="ABC2_TM"/>
</dbReference>
<feature type="transmembrane region" description="Helical" evidence="9">
    <location>
        <begin position="488"/>
        <end position="509"/>
    </location>
</feature>
<dbReference type="GO" id="GO:0005886">
    <property type="term" value="C:plasma membrane"/>
    <property type="evidence" value="ECO:0007669"/>
    <property type="project" value="TreeGrafter"/>
</dbReference>
<dbReference type="PROSITE" id="PS50893">
    <property type="entry name" value="ABC_TRANSPORTER_2"/>
    <property type="match status" value="1"/>
</dbReference>
<feature type="transmembrane region" description="Helical" evidence="9">
    <location>
        <begin position="381"/>
        <end position="402"/>
    </location>
</feature>
<dbReference type="Pfam" id="PF00005">
    <property type="entry name" value="ABC_tran"/>
    <property type="match status" value="1"/>
</dbReference>
<dbReference type="InterPro" id="IPR043926">
    <property type="entry name" value="ABCG_dom"/>
</dbReference>
<evidence type="ECO:0000256" key="9">
    <source>
        <dbReference type="SAM" id="Phobius"/>
    </source>
</evidence>
<dbReference type="GO" id="GO:0005524">
    <property type="term" value="F:ATP binding"/>
    <property type="evidence" value="ECO:0007669"/>
    <property type="project" value="UniProtKB-KW"/>
</dbReference>
<dbReference type="Pfam" id="PF01061">
    <property type="entry name" value="ABC2_membrane"/>
    <property type="match status" value="1"/>
</dbReference>
<protein>
    <recommendedName>
        <fullName evidence="10">ABC transporter domain-containing protein</fullName>
    </recommendedName>
</protein>
<dbReference type="InterPro" id="IPR050352">
    <property type="entry name" value="ABCG_transporters"/>
</dbReference>
<keyword evidence="12" id="KW-1185">Reference proteome</keyword>
<evidence type="ECO:0000256" key="1">
    <source>
        <dbReference type="ARBA" id="ARBA00004141"/>
    </source>
</evidence>
<feature type="transmembrane region" description="Helical" evidence="9">
    <location>
        <begin position="516"/>
        <end position="537"/>
    </location>
</feature>
<dbReference type="InterPro" id="IPR027417">
    <property type="entry name" value="P-loop_NTPase"/>
</dbReference>
<organism evidence="11 12">
    <name type="scientific">Diabrotica balteata</name>
    <name type="common">Banded cucumber beetle</name>
    <dbReference type="NCBI Taxonomy" id="107213"/>
    <lineage>
        <taxon>Eukaryota</taxon>
        <taxon>Metazoa</taxon>
        <taxon>Ecdysozoa</taxon>
        <taxon>Arthropoda</taxon>
        <taxon>Hexapoda</taxon>
        <taxon>Insecta</taxon>
        <taxon>Pterygota</taxon>
        <taxon>Neoptera</taxon>
        <taxon>Endopterygota</taxon>
        <taxon>Coleoptera</taxon>
        <taxon>Polyphaga</taxon>
        <taxon>Cucujiformia</taxon>
        <taxon>Chrysomeloidea</taxon>
        <taxon>Chrysomelidae</taxon>
        <taxon>Galerucinae</taxon>
        <taxon>Diabroticina</taxon>
        <taxon>Diabroticites</taxon>
        <taxon>Diabrotica</taxon>
    </lineage>
</organism>
<dbReference type="PANTHER" id="PTHR48041">
    <property type="entry name" value="ABC TRANSPORTER G FAMILY MEMBER 28"/>
    <property type="match status" value="1"/>
</dbReference>
<evidence type="ECO:0000256" key="4">
    <source>
        <dbReference type="ARBA" id="ARBA00022692"/>
    </source>
</evidence>
<feature type="transmembrane region" description="Helical" evidence="9">
    <location>
        <begin position="458"/>
        <end position="482"/>
    </location>
</feature>
<dbReference type="SUPFAM" id="SSF52540">
    <property type="entry name" value="P-loop containing nucleoside triphosphate hydrolases"/>
    <property type="match status" value="1"/>
</dbReference>
<dbReference type="InterPro" id="IPR003593">
    <property type="entry name" value="AAA+_ATPase"/>
</dbReference>
<dbReference type="PANTHER" id="PTHR48041:SF32">
    <property type="entry name" value="PROTEIN WHITE-LIKE PROTEIN"/>
    <property type="match status" value="1"/>
</dbReference>
<dbReference type="Proteomes" id="UP001153709">
    <property type="component" value="Chromosome 1"/>
</dbReference>
<evidence type="ECO:0000256" key="5">
    <source>
        <dbReference type="ARBA" id="ARBA00022741"/>
    </source>
</evidence>